<keyword evidence="1" id="KW-1133">Transmembrane helix</keyword>
<evidence type="ECO:0000313" key="2">
    <source>
        <dbReference type="EMBL" id="APL97219.1"/>
    </source>
</evidence>
<gene>
    <name evidence="2" type="primary">ND6</name>
</gene>
<dbReference type="SMR" id="A0A1L5BW77"/>
<name>A0A1L5BW77_9CRUS</name>
<evidence type="ECO:0000256" key="1">
    <source>
        <dbReference type="SAM" id="Phobius"/>
    </source>
</evidence>
<proteinExistence type="predicted"/>
<keyword evidence="1" id="KW-0472">Membrane</keyword>
<keyword evidence="1" id="KW-0812">Transmembrane</keyword>
<organism evidence="2">
    <name type="scientific">Acanthogammarus victorii</name>
    <dbReference type="NCBI Taxonomy" id="65437"/>
    <lineage>
        <taxon>Eukaryota</taxon>
        <taxon>Metazoa</taxon>
        <taxon>Ecdysozoa</taxon>
        <taxon>Arthropoda</taxon>
        <taxon>Crustacea</taxon>
        <taxon>Multicrustacea</taxon>
        <taxon>Malacostraca</taxon>
        <taxon>Eumalacostraca</taxon>
        <taxon>Peracarida</taxon>
        <taxon>Amphipoda</taxon>
        <taxon>Senticaudata</taxon>
        <taxon>Gammarida</taxon>
        <taxon>Gammaridira</taxon>
        <taxon>Gammaroidea</taxon>
        <taxon>Acanthogammaridae</taxon>
        <taxon>Acanthogammarinae</taxon>
        <taxon>Acanthogammarus</taxon>
    </lineage>
</organism>
<feature type="transmembrane region" description="Helical" evidence="1">
    <location>
        <begin position="134"/>
        <end position="154"/>
    </location>
</feature>
<feature type="transmembrane region" description="Helical" evidence="1">
    <location>
        <begin position="46"/>
        <end position="67"/>
    </location>
</feature>
<geneLocation type="mitochondrion" evidence="2"/>
<feature type="transmembrane region" description="Helical" evidence="1">
    <location>
        <begin position="79"/>
        <end position="100"/>
    </location>
</feature>
<sequence>MTLFTLSAAVSMLFITSSTPLMMALLIILQTTLVAVSMYISLVTSWLSFILFMVLVSAMMVIFVYVSSLASNDFMVTPSYMFTATLYSTPLLGLAAYFTLSPRVPPSTSQLTLTDADLAPTTLWKLYTSYTSTLTLFLILYLLVALIVVAKISLSTKGALRALGS</sequence>
<accession>A0A1L5BW77</accession>
<protein>
    <submittedName>
        <fullName evidence="2">NADH dehydrogenase subunit 6</fullName>
    </submittedName>
</protein>
<reference evidence="2" key="1">
    <citation type="journal article" date="2016" name="BMC Genomics">
        <title>Evolution of mitochondrial genomes in Baikalian amphipods.</title>
        <authorList>
            <person name="Romanova E.V."/>
            <person name="Aleoshin V.V."/>
            <person name="Kamaltynov R.M."/>
            <person name="Mikhailov K.V."/>
            <person name="Logacheva M.D."/>
            <person name="Sirotinina E.A."/>
            <person name="Gornov A.Y."/>
            <person name="Anikin A.S."/>
            <person name="Sherbakov D.Y."/>
        </authorList>
    </citation>
    <scope>NUCLEOTIDE SEQUENCE</scope>
</reference>
<dbReference type="AlphaFoldDB" id="A0A1L5BW77"/>
<keyword evidence="2" id="KW-0496">Mitochondrion</keyword>
<dbReference type="EMBL" id="KX341962">
    <property type="protein sequence ID" value="APL97219.1"/>
    <property type="molecule type" value="Genomic_DNA"/>
</dbReference>